<dbReference type="AlphaFoldDB" id="A0A9D1I2D0"/>
<dbReference type="Gene3D" id="3.30.565.10">
    <property type="entry name" value="Histidine kinase-like ATPase, C-terminal domain"/>
    <property type="match status" value="1"/>
</dbReference>
<dbReference type="PANTHER" id="PTHR40448:SF1">
    <property type="entry name" value="TWO-COMPONENT SENSOR HISTIDINE KINASE"/>
    <property type="match status" value="1"/>
</dbReference>
<evidence type="ECO:0000256" key="1">
    <source>
        <dbReference type="SAM" id="Phobius"/>
    </source>
</evidence>
<dbReference type="SUPFAM" id="SSF55874">
    <property type="entry name" value="ATPase domain of HSP90 chaperone/DNA topoisomerase II/histidine kinase"/>
    <property type="match status" value="1"/>
</dbReference>
<keyword evidence="1" id="KW-0812">Transmembrane</keyword>
<feature type="domain" description="Sensor histidine kinase NatK-like C-terminal" evidence="2">
    <location>
        <begin position="138"/>
        <end position="239"/>
    </location>
</feature>
<organism evidence="3 4">
    <name type="scientific">Candidatus Allocopromorpha excrementigallinarum</name>
    <dbReference type="NCBI Taxonomy" id="2840742"/>
    <lineage>
        <taxon>Bacteria</taxon>
        <taxon>Bacillati</taxon>
        <taxon>Bacillota</taxon>
        <taxon>Clostridia</taxon>
        <taxon>Eubacteriales</taxon>
        <taxon>Eubacteriaceae</taxon>
        <taxon>Eubacteriaceae incertae sedis</taxon>
        <taxon>Candidatus Allocopromorpha</taxon>
    </lineage>
</organism>
<dbReference type="GO" id="GO:0042802">
    <property type="term" value="F:identical protein binding"/>
    <property type="evidence" value="ECO:0007669"/>
    <property type="project" value="TreeGrafter"/>
</dbReference>
<dbReference type="InterPro" id="IPR032834">
    <property type="entry name" value="NatK-like_C"/>
</dbReference>
<dbReference type="EMBL" id="DVMP01000078">
    <property type="protein sequence ID" value="HIU25635.1"/>
    <property type="molecule type" value="Genomic_DNA"/>
</dbReference>
<comment type="caution">
    <text evidence="3">The sequence shown here is derived from an EMBL/GenBank/DDBJ whole genome shotgun (WGS) entry which is preliminary data.</text>
</comment>
<name>A0A9D1I2D0_9FIRM</name>
<accession>A0A9D1I2D0</accession>
<sequence length="246" mass="26816">MEFIHLILILVISLLTAGCLCLLGLARQLSKLKRENQKLLESWRLQNDYMDHIFSLCSEASSFTRQLRALASPEEAASSRTELEEDCLSRCGDFISNFQTGNTVTDALLHSKAVLCRKEKVSFEAELRDLPSGFLTEIELVALLGNLLDNAARAAAEAGSGSASREAPFVRVRGFSKKGAWILKVENSKSALAAPLKNNMASTKKEAAGHGLGMEIIREITGKHGGLLEMEDLGTSFRTTVSFLLG</sequence>
<evidence type="ECO:0000313" key="4">
    <source>
        <dbReference type="Proteomes" id="UP000824090"/>
    </source>
</evidence>
<dbReference type="Pfam" id="PF14501">
    <property type="entry name" value="HATPase_c_5"/>
    <property type="match status" value="1"/>
</dbReference>
<keyword evidence="1" id="KW-0472">Membrane</keyword>
<gene>
    <name evidence="3" type="ORF">IAC50_03995</name>
</gene>
<proteinExistence type="predicted"/>
<feature type="transmembrane region" description="Helical" evidence="1">
    <location>
        <begin position="6"/>
        <end position="26"/>
    </location>
</feature>
<dbReference type="Proteomes" id="UP000824090">
    <property type="component" value="Unassembled WGS sequence"/>
</dbReference>
<reference evidence="3" key="1">
    <citation type="submission" date="2020-10" db="EMBL/GenBank/DDBJ databases">
        <authorList>
            <person name="Gilroy R."/>
        </authorList>
    </citation>
    <scope>NUCLEOTIDE SEQUENCE</scope>
    <source>
        <strain evidence="3">ChiHcec3-6078</strain>
    </source>
</reference>
<dbReference type="PANTHER" id="PTHR40448">
    <property type="entry name" value="TWO-COMPONENT SENSOR HISTIDINE KINASE"/>
    <property type="match status" value="1"/>
</dbReference>
<keyword evidence="1" id="KW-1133">Transmembrane helix</keyword>
<reference evidence="3" key="2">
    <citation type="journal article" date="2021" name="PeerJ">
        <title>Extensive microbial diversity within the chicken gut microbiome revealed by metagenomics and culture.</title>
        <authorList>
            <person name="Gilroy R."/>
            <person name="Ravi A."/>
            <person name="Getino M."/>
            <person name="Pursley I."/>
            <person name="Horton D.L."/>
            <person name="Alikhan N.F."/>
            <person name="Baker D."/>
            <person name="Gharbi K."/>
            <person name="Hall N."/>
            <person name="Watson M."/>
            <person name="Adriaenssens E.M."/>
            <person name="Foster-Nyarko E."/>
            <person name="Jarju S."/>
            <person name="Secka A."/>
            <person name="Antonio M."/>
            <person name="Oren A."/>
            <person name="Chaudhuri R.R."/>
            <person name="La Ragione R."/>
            <person name="Hildebrand F."/>
            <person name="Pallen M.J."/>
        </authorList>
    </citation>
    <scope>NUCLEOTIDE SEQUENCE</scope>
    <source>
        <strain evidence="3">ChiHcec3-6078</strain>
    </source>
</reference>
<evidence type="ECO:0000313" key="3">
    <source>
        <dbReference type="EMBL" id="HIU25635.1"/>
    </source>
</evidence>
<dbReference type="InterPro" id="IPR036890">
    <property type="entry name" value="HATPase_C_sf"/>
</dbReference>
<evidence type="ECO:0000259" key="2">
    <source>
        <dbReference type="Pfam" id="PF14501"/>
    </source>
</evidence>
<protein>
    <submittedName>
        <fullName evidence="3">GHKL domain-containing protein</fullName>
    </submittedName>
</protein>